<comment type="caution">
    <text evidence="2">The sequence shown here is derived from an EMBL/GenBank/DDBJ whole genome shotgun (WGS) entry which is preliminary data.</text>
</comment>
<dbReference type="AlphaFoldDB" id="A0A923S4R4"/>
<feature type="transmembrane region" description="Helical" evidence="1">
    <location>
        <begin position="77"/>
        <end position="97"/>
    </location>
</feature>
<dbReference type="EMBL" id="JACORU010000012">
    <property type="protein sequence ID" value="MBC5767795.1"/>
    <property type="molecule type" value="Genomic_DNA"/>
</dbReference>
<dbReference type="Proteomes" id="UP000596827">
    <property type="component" value="Unassembled WGS sequence"/>
</dbReference>
<dbReference type="RefSeq" id="WP_187084275.1">
    <property type="nucleotide sequence ID" value="NZ_JACORU010000012.1"/>
</dbReference>
<evidence type="ECO:0000313" key="2">
    <source>
        <dbReference type="EMBL" id="MBC5767795.1"/>
    </source>
</evidence>
<feature type="transmembrane region" description="Helical" evidence="1">
    <location>
        <begin position="117"/>
        <end position="140"/>
    </location>
</feature>
<evidence type="ECO:0000313" key="3">
    <source>
        <dbReference type="Proteomes" id="UP000596827"/>
    </source>
</evidence>
<feature type="transmembrane region" description="Helical" evidence="1">
    <location>
        <begin position="45"/>
        <end position="65"/>
    </location>
</feature>
<keyword evidence="1" id="KW-0812">Transmembrane</keyword>
<sequence length="146" mass="15687">MHRLLLHTSAWLVLPLALLLAAQWPLRDVVAAGSRQANDLAQLVFAVYMAVAVSAATRADVHLAARARHAGGGRARAWALFMCVVPWALFVLVASLAPLWSSLQQLERFPETMNPGYFVIKLALALMLLLALADAATAVGRARGHG</sequence>
<keyword evidence="1" id="KW-0472">Membrane</keyword>
<gene>
    <name evidence="2" type="ORF">H8R02_25240</name>
</gene>
<accession>A0A923S4R4</accession>
<keyword evidence="1" id="KW-1133">Transmembrane helix</keyword>
<protein>
    <submittedName>
        <fullName evidence="2">C4-dicarboxylate ABC transporter substrate-binding protein</fullName>
    </submittedName>
</protein>
<proteinExistence type="predicted"/>
<name>A0A923S4R4_9BURK</name>
<reference evidence="2" key="1">
    <citation type="submission" date="2020-08" db="EMBL/GenBank/DDBJ databases">
        <title>Ramlibacter sp. GTP1 16S ribosomal RNA gene genome sequencing and assembly.</title>
        <authorList>
            <person name="Kang M."/>
        </authorList>
    </citation>
    <scope>NUCLEOTIDE SEQUENCE</scope>
    <source>
        <strain evidence="2">GTP1</strain>
    </source>
</reference>
<organism evidence="2 3">
    <name type="scientific">Ramlibacter albus</name>
    <dbReference type="NCBI Taxonomy" id="2079448"/>
    <lineage>
        <taxon>Bacteria</taxon>
        <taxon>Pseudomonadati</taxon>
        <taxon>Pseudomonadota</taxon>
        <taxon>Betaproteobacteria</taxon>
        <taxon>Burkholderiales</taxon>
        <taxon>Comamonadaceae</taxon>
        <taxon>Ramlibacter</taxon>
    </lineage>
</organism>
<keyword evidence="3" id="KW-1185">Reference proteome</keyword>
<evidence type="ECO:0000256" key="1">
    <source>
        <dbReference type="SAM" id="Phobius"/>
    </source>
</evidence>